<evidence type="ECO:0000313" key="12">
    <source>
        <dbReference type="Proteomes" id="UP001225605"/>
    </source>
</evidence>
<evidence type="ECO:0000256" key="10">
    <source>
        <dbReference type="SAM" id="Phobius"/>
    </source>
</evidence>
<dbReference type="InterPro" id="IPR044857">
    <property type="entry name" value="T7SS_EccB_R1"/>
</dbReference>
<dbReference type="RefSeq" id="WP_306750733.1">
    <property type="nucleotide sequence ID" value="NZ_NSDM01000028.1"/>
</dbReference>
<dbReference type="PANTHER" id="PTHR40765">
    <property type="entry name" value="ESX-2 SECRETION SYSTEM ATPASE ECCB2"/>
    <property type="match status" value="1"/>
</dbReference>
<gene>
    <name evidence="11" type="primary">eccB</name>
    <name evidence="11" type="ORF">CKY47_34955</name>
</gene>
<comment type="subcellular location">
    <subcellularLocation>
        <location evidence="1">Cell membrane</location>
        <topology evidence="1">Single-pass membrane protein</topology>
    </subcellularLocation>
</comment>
<organism evidence="11 12">
    <name type="scientific">Saccharothrix yanglingensis</name>
    <dbReference type="NCBI Taxonomy" id="659496"/>
    <lineage>
        <taxon>Bacteria</taxon>
        <taxon>Bacillati</taxon>
        <taxon>Actinomycetota</taxon>
        <taxon>Actinomycetes</taxon>
        <taxon>Pseudonocardiales</taxon>
        <taxon>Pseudonocardiaceae</taxon>
        <taxon>Saccharothrix</taxon>
    </lineage>
</organism>
<keyword evidence="7" id="KW-0067">ATP-binding</keyword>
<evidence type="ECO:0000256" key="1">
    <source>
        <dbReference type="ARBA" id="ARBA00004162"/>
    </source>
</evidence>
<proteinExistence type="inferred from homology"/>
<evidence type="ECO:0000256" key="5">
    <source>
        <dbReference type="ARBA" id="ARBA00022741"/>
    </source>
</evidence>
<evidence type="ECO:0000256" key="9">
    <source>
        <dbReference type="ARBA" id="ARBA00023136"/>
    </source>
</evidence>
<keyword evidence="4 10" id="KW-0812">Transmembrane</keyword>
<keyword evidence="12" id="KW-1185">Reference proteome</keyword>
<evidence type="ECO:0000256" key="4">
    <source>
        <dbReference type="ARBA" id="ARBA00022692"/>
    </source>
</evidence>
<keyword evidence="8 10" id="KW-1133">Transmembrane helix</keyword>
<evidence type="ECO:0000256" key="3">
    <source>
        <dbReference type="ARBA" id="ARBA00022475"/>
    </source>
</evidence>
<comment type="caution">
    <text evidence="11">The sequence shown here is derived from an EMBL/GenBank/DDBJ whole genome shotgun (WGS) entry which is preliminary data.</text>
</comment>
<comment type="similarity">
    <text evidence="2">Belongs to the EccB family.</text>
</comment>
<keyword evidence="9 10" id="KW-0472">Membrane</keyword>
<evidence type="ECO:0000256" key="8">
    <source>
        <dbReference type="ARBA" id="ARBA00022989"/>
    </source>
</evidence>
<dbReference type="PANTHER" id="PTHR40765:SF2">
    <property type="entry name" value="ESX-2 SECRETION SYSTEM ATPASE ECCB2"/>
    <property type="match status" value="1"/>
</dbReference>
<dbReference type="Gene3D" id="2.40.50.910">
    <property type="entry name" value="Type VII secretion system EccB, repeat 3 domain"/>
    <property type="match status" value="1"/>
</dbReference>
<keyword evidence="5" id="KW-0547">Nucleotide-binding</keyword>
<reference evidence="11 12" key="1">
    <citation type="submission" date="2017-06" db="EMBL/GenBank/DDBJ databases">
        <title>Cultured bacterium strain Saccharothrix yanglingensis Hhs.015.</title>
        <authorList>
            <person name="Xia Y."/>
        </authorList>
    </citation>
    <scope>NUCLEOTIDE SEQUENCE [LARGE SCALE GENOMIC DNA]</scope>
    <source>
        <strain evidence="11 12">Hhs.015</strain>
    </source>
</reference>
<dbReference type="InterPro" id="IPR042485">
    <property type="entry name" value="T7SS_EccB_R3"/>
</dbReference>
<dbReference type="EMBL" id="NSDM01000028">
    <property type="protein sequence ID" value="MDQ2589055.1"/>
    <property type="molecule type" value="Genomic_DNA"/>
</dbReference>
<keyword evidence="3" id="KW-1003">Cell membrane</keyword>
<evidence type="ECO:0000256" key="2">
    <source>
        <dbReference type="ARBA" id="ARBA00008149"/>
    </source>
</evidence>
<dbReference type="Pfam" id="PF05108">
    <property type="entry name" value="T7SS_ESX1_EccB"/>
    <property type="match status" value="1"/>
</dbReference>
<dbReference type="NCBIfam" id="TIGR03919">
    <property type="entry name" value="T7SS_EccB"/>
    <property type="match status" value="1"/>
</dbReference>
<protein>
    <submittedName>
        <fullName evidence="11">Type VII secretion protein EccB</fullName>
    </submittedName>
</protein>
<keyword evidence="6" id="KW-0378">Hydrolase</keyword>
<name>A0ABU0XAC3_9PSEU</name>
<feature type="transmembrane region" description="Helical" evidence="10">
    <location>
        <begin position="39"/>
        <end position="61"/>
    </location>
</feature>
<dbReference type="Proteomes" id="UP001225605">
    <property type="component" value="Unassembled WGS sequence"/>
</dbReference>
<evidence type="ECO:0000256" key="6">
    <source>
        <dbReference type="ARBA" id="ARBA00022801"/>
    </source>
</evidence>
<dbReference type="Gene3D" id="3.30.2390.20">
    <property type="entry name" value="Type VII secretion system EccB, repeat 1 domain"/>
    <property type="match status" value="1"/>
</dbReference>
<evidence type="ECO:0000256" key="7">
    <source>
        <dbReference type="ARBA" id="ARBA00022840"/>
    </source>
</evidence>
<dbReference type="InterPro" id="IPR007795">
    <property type="entry name" value="T7SS_EccB"/>
</dbReference>
<evidence type="ECO:0000313" key="11">
    <source>
        <dbReference type="EMBL" id="MDQ2589055.1"/>
    </source>
</evidence>
<accession>A0ABU0XAC3</accession>
<sequence length="444" mass="45087">MYDRREQVQAHSFLVGRLDSAVLRSDPDAPDRPLRRTSAGVLGGIAVGGLVIAGVLVASLFTSGSGTKWREAGSLVVDGDTGNRYLLVDGRLRPVLNYASARLVLGAGMKVAKVRTKDLDGTPKGTPIGILGAPDAIPTAPAPQPWTVCAGTGEDGPLVSVTVGPAAGTAEVPADRALLVRVDGELHLAWRDRRFRVTAPWAPRALGLDPDSALDVDATWLNVLPAGPDLGAPQVRRGGRGPAVGGRPTTVGQFVSVPDAVGGGSFVVAPDGLVPVTGAVAALVAADPAAQGLPALRITPAELAEQTVLPAPAWQAELPPEPPSPVLAGDDVACVRWSDDTAALVVAPPPSGPGRGADPEGVTRDERVADRVEVAPGAGLLVRTRPAPGVAGASTYLVTETGAKFPVANDDAAAALGLPVDSAPAVPPDLLTLLPTGPVLDRIT</sequence>